<evidence type="ECO:0000313" key="2">
    <source>
        <dbReference type="Proteomes" id="UP000515208"/>
    </source>
</evidence>
<dbReference type="Gene3D" id="3.90.70.10">
    <property type="entry name" value="Cysteine proteinases"/>
    <property type="match status" value="1"/>
</dbReference>
<sequence length="381" mass="43622">MGPVGLHNIGQTCCLNSLIQVLVRNVGFAKILKRITVPGGAEEQRRSVPFQLLLLLEKMQDSRKKAVQPTELAYCLQKYNIPMFVQHDAAQLYLTVWNLIKNQITDVDLVARLQALYTIRLKESFVCLECTSEMSRNSSMLALPLSVFDMHWKPLKTLEDALHCFFQPQELSSKDKCFCESCGRKTLWKQVLTLTHLPQTLTIHLMRFSIRNLRAEKVCHSLYFPQNLDLTKLFETKGEPCSAEEQVRALVLLTHKHAHTHIYTPHTHTPWPHQSPCLLSVSLPTPIRHHILCLSPSPELPSITHTRDAFWVWGVILSSVAELRMHREEHSPTLSVIRGNIVTHLRNTDLSIRSLDSSRITAMGLLASHSHQRCCWQLHFC</sequence>
<proteinExistence type="predicted"/>
<dbReference type="InterPro" id="IPR028889">
    <property type="entry name" value="USP"/>
</dbReference>
<dbReference type="OrthoDB" id="292964at2759"/>
<dbReference type="CTD" id="11274"/>
<dbReference type="GO" id="GO:0016579">
    <property type="term" value="P:protein deubiquitination"/>
    <property type="evidence" value="ECO:0007669"/>
    <property type="project" value="InterPro"/>
</dbReference>
<dbReference type="SUPFAM" id="SSF54001">
    <property type="entry name" value="Cysteine proteinases"/>
    <property type="match status" value="1"/>
</dbReference>
<dbReference type="RefSeq" id="XP_010858865.1">
    <property type="nucleotide sequence ID" value="XM_010860563.1"/>
</dbReference>
<dbReference type="InterPro" id="IPR018200">
    <property type="entry name" value="USP_CS"/>
</dbReference>
<evidence type="ECO:0000313" key="5">
    <source>
        <dbReference type="RefSeq" id="XP_010858867.1"/>
    </source>
</evidence>
<dbReference type="InterPro" id="IPR001394">
    <property type="entry name" value="Peptidase_C19_UCH"/>
</dbReference>
<keyword evidence="3 4" id="KW-0378">Hydrolase</keyword>
<dbReference type="GO" id="GO:0005829">
    <property type="term" value="C:cytosol"/>
    <property type="evidence" value="ECO:0007669"/>
    <property type="project" value="TreeGrafter"/>
</dbReference>
<evidence type="ECO:0000313" key="4">
    <source>
        <dbReference type="RefSeq" id="XP_010858866.1"/>
    </source>
</evidence>
<dbReference type="PROSITE" id="PS00972">
    <property type="entry name" value="USP_1"/>
    <property type="match status" value="1"/>
</dbReference>
<gene>
    <name evidence="3 4 5" type="primary">USP18</name>
</gene>
<dbReference type="GeneID" id="105003418"/>
<accession>A0A6P3J506</accession>
<dbReference type="RefSeq" id="XP_010858866.1">
    <property type="nucleotide sequence ID" value="XM_010860564.1"/>
</dbReference>
<feature type="domain" description="USP" evidence="1">
    <location>
        <begin position="4"/>
        <end position="297"/>
    </location>
</feature>
<evidence type="ECO:0000313" key="3">
    <source>
        <dbReference type="RefSeq" id="XP_010858865.1"/>
    </source>
</evidence>
<dbReference type="RefSeq" id="XP_010858867.1">
    <property type="nucleotide sequence ID" value="XM_010860565.1"/>
</dbReference>
<dbReference type="Pfam" id="PF00443">
    <property type="entry name" value="UCH"/>
    <property type="match status" value="1"/>
</dbReference>
<dbReference type="AlphaFoldDB" id="A0A6P3J506"/>
<dbReference type="Proteomes" id="UP000515208">
    <property type="component" value="Unplaced"/>
</dbReference>
<dbReference type="GO" id="GO:0004843">
    <property type="term" value="F:cysteine-type deubiquitinase activity"/>
    <property type="evidence" value="ECO:0007669"/>
    <property type="project" value="InterPro"/>
</dbReference>
<dbReference type="InterPro" id="IPR050164">
    <property type="entry name" value="Peptidase_C19"/>
</dbReference>
<dbReference type="KEGG" id="bbis:105003418"/>
<dbReference type="PANTHER" id="PTHR24006:SF796">
    <property type="entry name" value="UBL CARBOXYL-TERMINAL HYDROLASE 18-RELATED"/>
    <property type="match status" value="1"/>
</dbReference>
<reference evidence="3 4" key="1">
    <citation type="submission" date="2025-04" db="UniProtKB">
        <authorList>
            <consortium name="RefSeq"/>
        </authorList>
    </citation>
    <scope>IDENTIFICATION</scope>
    <source>
        <tissue evidence="3 4">Blood</tissue>
    </source>
</reference>
<dbReference type="GO" id="GO:0005634">
    <property type="term" value="C:nucleus"/>
    <property type="evidence" value="ECO:0007669"/>
    <property type="project" value="TreeGrafter"/>
</dbReference>
<keyword evidence="2" id="KW-1185">Reference proteome</keyword>
<dbReference type="PROSITE" id="PS50235">
    <property type="entry name" value="USP_3"/>
    <property type="match status" value="1"/>
</dbReference>
<evidence type="ECO:0000259" key="1">
    <source>
        <dbReference type="PROSITE" id="PS50235"/>
    </source>
</evidence>
<dbReference type="PANTHER" id="PTHR24006">
    <property type="entry name" value="UBIQUITIN CARBOXYL-TERMINAL HYDROLASE"/>
    <property type="match status" value="1"/>
</dbReference>
<name>A0A6P3J506_BISBB</name>
<protein>
    <submittedName>
        <fullName evidence="3 4">Ubl carboxyl-terminal hydrolase 18 isoform X1</fullName>
    </submittedName>
</protein>
<organism evidence="2 5">
    <name type="scientific">Bison bison bison</name>
    <name type="common">North American plains bison</name>
    <dbReference type="NCBI Taxonomy" id="43346"/>
    <lineage>
        <taxon>Eukaryota</taxon>
        <taxon>Metazoa</taxon>
        <taxon>Chordata</taxon>
        <taxon>Craniata</taxon>
        <taxon>Vertebrata</taxon>
        <taxon>Euteleostomi</taxon>
        <taxon>Mammalia</taxon>
        <taxon>Eutheria</taxon>
        <taxon>Laurasiatheria</taxon>
        <taxon>Artiodactyla</taxon>
        <taxon>Ruminantia</taxon>
        <taxon>Pecora</taxon>
        <taxon>Bovidae</taxon>
        <taxon>Bovinae</taxon>
        <taxon>Bison</taxon>
    </lineage>
</organism>
<dbReference type="InterPro" id="IPR038765">
    <property type="entry name" value="Papain-like_cys_pep_sf"/>
</dbReference>